<protein>
    <submittedName>
        <fullName evidence="1">Uncharacterized protein</fullName>
    </submittedName>
</protein>
<evidence type="ECO:0000313" key="1">
    <source>
        <dbReference type="EMBL" id="AKS40587.1"/>
    </source>
</evidence>
<accession>A0A0K0XSI8</accession>
<organism evidence="1 2">
    <name type="scientific">Wenzhouxiangella marina</name>
    <dbReference type="NCBI Taxonomy" id="1579979"/>
    <lineage>
        <taxon>Bacteria</taxon>
        <taxon>Pseudomonadati</taxon>
        <taxon>Pseudomonadota</taxon>
        <taxon>Gammaproteobacteria</taxon>
        <taxon>Chromatiales</taxon>
        <taxon>Wenzhouxiangellaceae</taxon>
        <taxon>Wenzhouxiangella</taxon>
    </lineage>
</organism>
<gene>
    <name evidence="1" type="ORF">WM2015_198</name>
</gene>
<dbReference type="AlphaFoldDB" id="A0A0K0XSI8"/>
<keyword evidence="2" id="KW-1185">Reference proteome</keyword>
<proteinExistence type="predicted"/>
<dbReference type="RefSeq" id="WP_049724287.1">
    <property type="nucleotide sequence ID" value="NZ_CP012154.1"/>
</dbReference>
<dbReference type="STRING" id="1579979.WM2015_198"/>
<name>A0A0K0XSI8_9GAMM</name>
<evidence type="ECO:0000313" key="2">
    <source>
        <dbReference type="Proteomes" id="UP000066624"/>
    </source>
</evidence>
<sequence length="122" mass="12978">MHRLRRPRSLLTSLLVLSLCLRFLVPTGFMPGEGQLLELCTAGGLQTVRIDPQSGEILGDDHESGPACPWTAVLGKLILPTTSVPSFAFFPQQAPARNGDRGTESLSPLGLPPARAPPILLG</sequence>
<dbReference type="EMBL" id="CP012154">
    <property type="protein sequence ID" value="AKS40587.1"/>
    <property type="molecule type" value="Genomic_DNA"/>
</dbReference>
<dbReference type="KEGG" id="wma:WM2015_198"/>
<dbReference type="OrthoDB" id="9975836at2"/>
<dbReference type="Proteomes" id="UP000066624">
    <property type="component" value="Chromosome"/>
</dbReference>
<reference evidence="1 2" key="1">
    <citation type="submission" date="2015-07" db="EMBL/GenBank/DDBJ databases">
        <authorList>
            <person name="Noorani M."/>
        </authorList>
    </citation>
    <scope>NUCLEOTIDE SEQUENCE [LARGE SCALE GENOMIC DNA]</scope>
    <source>
        <strain evidence="1 2">KCTC 42284</strain>
    </source>
</reference>